<accession>A0A372NVT9</accession>
<dbReference type="GO" id="GO:0003700">
    <property type="term" value="F:DNA-binding transcription factor activity"/>
    <property type="evidence" value="ECO:0007669"/>
    <property type="project" value="InterPro"/>
</dbReference>
<reference evidence="5 6" key="1">
    <citation type="submission" date="2018-08" db="EMBL/GenBank/DDBJ databases">
        <title>Mucilaginibacter sp. MYSH2.</title>
        <authorList>
            <person name="Seo T."/>
        </authorList>
    </citation>
    <scope>NUCLEOTIDE SEQUENCE [LARGE SCALE GENOMIC DNA]</scope>
    <source>
        <strain evidence="5 6">MYSH2</strain>
    </source>
</reference>
<evidence type="ECO:0000313" key="6">
    <source>
        <dbReference type="Proteomes" id="UP000264217"/>
    </source>
</evidence>
<organism evidence="5 6">
    <name type="scientific">Mucilaginibacter conchicola</name>
    <dbReference type="NCBI Taxonomy" id="2303333"/>
    <lineage>
        <taxon>Bacteria</taxon>
        <taxon>Pseudomonadati</taxon>
        <taxon>Bacteroidota</taxon>
        <taxon>Sphingobacteriia</taxon>
        <taxon>Sphingobacteriales</taxon>
        <taxon>Sphingobacteriaceae</taxon>
        <taxon>Mucilaginibacter</taxon>
    </lineage>
</organism>
<dbReference type="PANTHER" id="PTHR46796:SF6">
    <property type="entry name" value="ARAC SUBFAMILY"/>
    <property type="match status" value="1"/>
</dbReference>
<dbReference type="OrthoDB" id="4480133at2"/>
<dbReference type="Proteomes" id="UP000264217">
    <property type="component" value="Unassembled WGS sequence"/>
</dbReference>
<dbReference type="Pfam" id="PF22200">
    <property type="entry name" value="ExsA_N"/>
    <property type="match status" value="1"/>
</dbReference>
<dbReference type="PROSITE" id="PS01124">
    <property type="entry name" value="HTH_ARAC_FAMILY_2"/>
    <property type="match status" value="1"/>
</dbReference>
<evidence type="ECO:0000313" key="5">
    <source>
        <dbReference type="EMBL" id="RFZ94034.1"/>
    </source>
</evidence>
<dbReference type="SMART" id="SM00342">
    <property type="entry name" value="HTH_ARAC"/>
    <property type="match status" value="1"/>
</dbReference>
<dbReference type="AlphaFoldDB" id="A0A372NVT9"/>
<dbReference type="InterPro" id="IPR050204">
    <property type="entry name" value="AraC_XylS_family_regulators"/>
</dbReference>
<dbReference type="RefSeq" id="WP_117389600.1">
    <property type="nucleotide sequence ID" value="NZ_QWDC01000001.1"/>
</dbReference>
<evidence type="ECO:0000256" key="3">
    <source>
        <dbReference type="ARBA" id="ARBA00023163"/>
    </source>
</evidence>
<sequence>MVNPTEIIPGIVFYSYLSAKRKDKVGFLKHNTLVMQVSGLFSLETAHQQVTMQKGQMLLIGKNQLAQINKTPLDDEPYQTIIITLQEEILRKIALEEQIDIKEKHNGERNILITPNEYLKGFFQSIVPYVHSPADTITQEMGVLKVREAVKLLLHAMPQLKNLLFDFSAPHKIDLETFMASHFHFNLPIEKFAQLTGRSLAGFKRDFSKTFGMAPHQWLQQRRLAEAKHLIEHKQQKPSAIYLDLGFETLSHFSHAYKKQYGNAPTRAI</sequence>
<dbReference type="PANTHER" id="PTHR46796">
    <property type="entry name" value="HTH-TYPE TRANSCRIPTIONAL ACTIVATOR RHAS-RELATED"/>
    <property type="match status" value="1"/>
</dbReference>
<evidence type="ECO:0000259" key="4">
    <source>
        <dbReference type="PROSITE" id="PS01124"/>
    </source>
</evidence>
<dbReference type="InterPro" id="IPR018060">
    <property type="entry name" value="HTH_AraC"/>
</dbReference>
<keyword evidence="6" id="KW-1185">Reference proteome</keyword>
<keyword evidence="1" id="KW-0805">Transcription regulation</keyword>
<dbReference type="Pfam" id="PF12833">
    <property type="entry name" value="HTH_18"/>
    <property type="match status" value="1"/>
</dbReference>
<dbReference type="Gene3D" id="1.10.10.60">
    <property type="entry name" value="Homeodomain-like"/>
    <property type="match status" value="2"/>
</dbReference>
<protein>
    <submittedName>
        <fullName evidence="5">AraC family transcriptional regulator</fullName>
    </submittedName>
</protein>
<dbReference type="EMBL" id="QWDC01000001">
    <property type="protein sequence ID" value="RFZ94034.1"/>
    <property type="molecule type" value="Genomic_DNA"/>
</dbReference>
<dbReference type="GO" id="GO:0043565">
    <property type="term" value="F:sequence-specific DNA binding"/>
    <property type="evidence" value="ECO:0007669"/>
    <property type="project" value="InterPro"/>
</dbReference>
<evidence type="ECO:0000256" key="2">
    <source>
        <dbReference type="ARBA" id="ARBA00023125"/>
    </source>
</evidence>
<feature type="domain" description="HTH araC/xylS-type" evidence="4">
    <location>
        <begin position="173"/>
        <end position="269"/>
    </location>
</feature>
<proteinExistence type="predicted"/>
<comment type="caution">
    <text evidence="5">The sequence shown here is derived from an EMBL/GenBank/DDBJ whole genome shotgun (WGS) entry which is preliminary data.</text>
</comment>
<dbReference type="SUPFAM" id="SSF46689">
    <property type="entry name" value="Homeodomain-like"/>
    <property type="match status" value="2"/>
</dbReference>
<keyword evidence="3" id="KW-0804">Transcription</keyword>
<dbReference type="InterPro" id="IPR009057">
    <property type="entry name" value="Homeodomain-like_sf"/>
</dbReference>
<evidence type="ECO:0000256" key="1">
    <source>
        <dbReference type="ARBA" id="ARBA00023015"/>
    </source>
</evidence>
<keyword evidence="2" id="KW-0238">DNA-binding</keyword>
<gene>
    <name evidence="5" type="ORF">D0C36_00280</name>
</gene>
<dbReference type="InterPro" id="IPR054015">
    <property type="entry name" value="ExsA-like_N"/>
</dbReference>
<name>A0A372NVT9_9SPHI</name>